<feature type="non-terminal residue" evidence="6">
    <location>
        <position position="315"/>
    </location>
</feature>
<reference evidence="6" key="1">
    <citation type="journal article" date="2015" name="Nature">
        <title>Complex archaea that bridge the gap between prokaryotes and eukaryotes.</title>
        <authorList>
            <person name="Spang A."/>
            <person name="Saw J.H."/>
            <person name="Jorgensen S.L."/>
            <person name="Zaremba-Niedzwiedzka K."/>
            <person name="Martijn J."/>
            <person name="Lind A.E."/>
            <person name="van Eijk R."/>
            <person name="Schleper C."/>
            <person name="Guy L."/>
            <person name="Ettema T.J."/>
        </authorList>
    </citation>
    <scope>NUCLEOTIDE SEQUENCE</scope>
</reference>
<name>A0A0F9GMM8_9ZZZZ</name>
<dbReference type="GO" id="GO:0004019">
    <property type="term" value="F:adenylosuccinate synthase activity"/>
    <property type="evidence" value="ECO:0007669"/>
    <property type="project" value="InterPro"/>
</dbReference>
<gene>
    <name evidence="6" type="ORF">LCGC14_1891400</name>
</gene>
<dbReference type="GO" id="GO:0000166">
    <property type="term" value="F:nucleotide binding"/>
    <property type="evidence" value="ECO:0007669"/>
    <property type="project" value="UniProtKB-KW"/>
</dbReference>
<dbReference type="Gene3D" id="3.40.440.10">
    <property type="entry name" value="Adenylosuccinate Synthetase, subunit A, domain 1"/>
    <property type="match status" value="2"/>
</dbReference>
<dbReference type="PANTHER" id="PTHR11846">
    <property type="entry name" value="ADENYLOSUCCINATE SYNTHETASE"/>
    <property type="match status" value="1"/>
</dbReference>
<protein>
    <recommendedName>
        <fullName evidence="7">Adenylosuccinate synthetase</fullName>
    </recommendedName>
</protein>
<dbReference type="PANTHER" id="PTHR11846:SF0">
    <property type="entry name" value="ADENYLOSUCCINATE SYNTHETASE"/>
    <property type="match status" value="1"/>
</dbReference>
<dbReference type="EMBL" id="LAZR01019648">
    <property type="protein sequence ID" value="KKL91766.1"/>
    <property type="molecule type" value="Genomic_DNA"/>
</dbReference>
<evidence type="ECO:0000313" key="6">
    <source>
        <dbReference type="EMBL" id="KKL91766.1"/>
    </source>
</evidence>
<dbReference type="GO" id="GO:0005737">
    <property type="term" value="C:cytoplasm"/>
    <property type="evidence" value="ECO:0007669"/>
    <property type="project" value="TreeGrafter"/>
</dbReference>
<dbReference type="Pfam" id="PF00709">
    <property type="entry name" value="Adenylsucc_synt"/>
    <property type="match status" value="2"/>
</dbReference>
<dbReference type="GO" id="GO:0046872">
    <property type="term" value="F:metal ion binding"/>
    <property type="evidence" value="ECO:0007669"/>
    <property type="project" value="UniProtKB-KW"/>
</dbReference>
<dbReference type="InterPro" id="IPR042109">
    <property type="entry name" value="Adenylosuccinate_synth_dom1"/>
</dbReference>
<proteinExistence type="predicted"/>
<dbReference type="GO" id="GO:0044208">
    <property type="term" value="P:'de novo' AMP biosynthetic process"/>
    <property type="evidence" value="ECO:0007669"/>
    <property type="project" value="TreeGrafter"/>
</dbReference>
<comment type="caution">
    <text evidence="6">The sequence shown here is derived from an EMBL/GenBank/DDBJ whole genome shotgun (WGS) entry which is preliminary data.</text>
</comment>
<dbReference type="SMART" id="SM00788">
    <property type="entry name" value="Adenylsucc_synt"/>
    <property type="match status" value="1"/>
</dbReference>
<dbReference type="InterPro" id="IPR027417">
    <property type="entry name" value="P-loop_NTPase"/>
</dbReference>
<dbReference type="AlphaFoldDB" id="A0A0F9GMM8"/>
<evidence type="ECO:0000256" key="2">
    <source>
        <dbReference type="ARBA" id="ARBA00022723"/>
    </source>
</evidence>
<evidence type="ECO:0000256" key="5">
    <source>
        <dbReference type="ARBA" id="ARBA00022842"/>
    </source>
</evidence>
<sequence length="315" mass="34722">MQEGKFNVILDAFWGSSGKGKIATWLADRFNVTKVSSSNYPNAGHTARFEDGTSFVAKAIPTAAILKKVKGMGMECFLSPGSGFFWDRFVQEWEEAGGPKIYVHGRASIVTPDHARREREGADSTKHLASTMQGSGTALSDKIMRRADCVLAWNSEDVMMSAFEGKDVGDKVSVVEPAQFREMTWGAIKSGHTWLHEGSQGFALSIDHGSHYPFCTSRNCTLQAAMEQMAIPPADVGDVYLNLRSFPIRVGNVVEDGKRTGYSGDFYPDCEETTWERIAAESGMPAVEAAALTERERTTVTKRIRRVCNFSFYGL</sequence>
<evidence type="ECO:0000256" key="1">
    <source>
        <dbReference type="ARBA" id="ARBA00022598"/>
    </source>
</evidence>
<organism evidence="6">
    <name type="scientific">marine sediment metagenome</name>
    <dbReference type="NCBI Taxonomy" id="412755"/>
    <lineage>
        <taxon>unclassified sequences</taxon>
        <taxon>metagenomes</taxon>
        <taxon>ecological metagenomes</taxon>
    </lineage>
</organism>
<keyword evidence="2" id="KW-0479">Metal-binding</keyword>
<evidence type="ECO:0000256" key="3">
    <source>
        <dbReference type="ARBA" id="ARBA00022741"/>
    </source>
</evidence>
<accession>A0A0F9GMM8</accession>
<keyword evidence="4" id="KW-0658">Purine biosynthesis</keyword>
<dbReference type="GO" id="GO:0046040">
    <property type="term" value="P:IMP metabolic process"/>
    <property type="evidence" value="ECO:0007669"/>
    <property type="project" value="TreeGrafter"/>
</dbReference>
<keyword evidence="5" id="KW-0460">Magnesium</keyword>
<dbReference type="SUPFAM" id="SSF52540">
    <property type="entry name" value="P-loop containing nucleoside triphosphate hydrolases"/>
    <property type="match status" value="1"/>
</dbReference>
<evidence type="ECO:0000256" key="4">
    <source>
        <dbReference type="ARBA" id="ARBA00022755"/>
    </source>
</evidence>
<dbReference type="InterPro" id="IPR001114">
    <property type="entry name" value="Adenylosuccinate_synthetase"/>
</dbReference>
<keyword evidence="1" id="KW-0436">Ligase</keyword>
<keyword evidence="3" id="KW-0547">Nucleotide-binding</keyword>
<evidence type="ECO:0008006" key="7">
    <source>
        <dbReference type="Google" id="ProtNLM"/>
    </source>
</evidence>